<dbReference type="AlphaFoldDB" id="A0A0D2PY77"/>
<organism evidence="3 4">
    <name type="scientific">Hypholoma sublateritium (strain FD-334 SS-4)</name>
    <dbReference type="NCBI Taxonomy" id="945553"/>
    <lineage>
        <taxon>Eukaryota</taxon>
        <taxon>Fungi</taxon>
        <taxon>Dikarya</taxon>
        <taxon>Basidiomycota</taxon>
        <taxon>Agaricomycotina</taxon>
        <taxon>Agaricomycetes</taxon>
        <taxon>Agaricomycetidae</taxon>
        <taxon>Agaricales</taxon>
        <taxon>Agaricineae</taxon>
        <taxon>Strophariaceae</taxon>
        <taxon>Hypholoma</taxon>
    </lineage>
</organism>
<feature type="transmembrane region" description="Helical" evidence="2">
    <location>
        <begin position="196"/>
        <end position="221"/>
    </location>
</feature>
<dbReference type="Proteomes" id="UP000054270">
    <property type="component" value="Unassembled WGS sequence"/>
</dbReference>
<reference evidence="4" key="1">
    <citation type="submission" date="2014-04" db="EMBL/GenBank/DDBJ databases">
        <title>Evolutionary Origins and Diversification of the Mycorrhizal Mutualists.</title>
        <authorList>
            <consortium name="DOE Joint Genome Institute"/>
            <consortium name="Mycorrhizal Genomics Consortium"/>
            <person name="Kohler A."/>
            <person name="Kuo A."/>
            <person name="Nagy L.G."/>
            <person name="Floudas D."/>
            <person name="Copeland A."/>
            <person name="Barry K.W."/>
            <person name="Cichocki N."/>
            <person name="Veneault-Fourrey C."/>
            <person name="LaButti K."/>
            <person name="Lindquist E.A."/>
            <person name="Lipzen A."/>
            <person name="Lundell T."/>
            <person name="Morin E."/>
            <person name="Murat C."/>
            <person name="Riley R."/>
            <person name="Ohm R."/>
            <person name="Sun H."/>
            <person name="Tunlid A."/>
            <person name="Henrissat B."/>
            <person name="Grigoriev I.V."/>
            <person name="Hibbett D.S."/>
            <person name="Martin F."/>
        </authorList>
    </citation>
    <scope>NUCLEOTIDE SEQUENCE [LARGE SCALE GENOMIC DNA]</scope>
    <source>
        <strain evidence="4">FD-334 SS-4</strain>
    </source>
</reference>
<sequence length="353" mass="37171">MISLQDGATATIKSTFLSAHSWAPKYPYVLNTAVIVDGVTTIVDLQDHSVPRNRSGIGSPTVESSKLYTFTRTANGEHTIVVSAPSKSDSAALLDMFSFDVADISAITTTTTCASSTASSAANTPASIPSTTSADSTSTATASSTTTTQSTETTAATSNPVGLITSISTTLVTESKETESPSGSAQPDASAKKINILPIIIGAVAGVVLTVITSFIIFCCYRRRRRRLMSRMTLDMSDAPLPPVQSLQPFVLAAEVGVAGPSDYCDNLNANEKLSAPSAVPILKRNTRHTRPPSYEVPTSFQTALNDPPPLPLRRTTGLPEDALISMRLSRMASVFSVRSPPPYQVAEGNLTP</sequence>
<evidence type="ECO:0000256" key="1">
    <source>
        <dbReference type="SAM" id="MobiDB-lite"/>
    </source>
</evidence>
<name>A0A0D2PY77_HYPSF</name>
<keyword evidence="2" id="KW-0812">Transmembrane</keyword>
<keyword evidence="2" id="KW-0472">Membrane</keyword>
<proteinExistence type="predicted"/>
<evidence type="ECO:0000313" key="4">
    <source>
        <dbReference type="Proteomes" id="UP000054270"/>
    </source>
</evidence>
<evidence type="ECO:0000313" key="3">
    <source>
        <dbReference type="EMBL" id="KJA24370.1"/>
    </source>
</evidence>
<keyword evidence="2" id="KW-1133">Transmembrane helix</keyword>
<accession>A0A0D2PY77</accession>
<protein>
    <recommendedName>
        <fullName evidence="5">Mid2 domain-containing protein</fullName>
    </recommendedName>
</protein>
<evidence type="ECO:0000256" key="2">
    <source>
        <dbReference type="SAM" id="Phobius"/>
    </source>
</evidence>
<feature type="region of interest" description="Disordered" evidence="1">
    <location>
        <begin position="117"/>
        <end position="159"/>
    </location>
</feature>
<feature type="compositionally biased region" description="Low complexity" evidence="1">
    <location>
        <begin position="117"/>
        <end position="158"/>
    </location>
</feature>
<feature type="region of interest" description="Disordered" evidence="1">
    <location>
        <begin position="288"/>
        <end position="312"/>
    </location>
</feature>
<dbReference type="STRING" id="945553.A0A0D2PY77"/>
<keyword evidence="4" id="KW-1185">Reference proteome</keyword>
<gene>
    <name evidence="3" type="ORF">HYPSUDRAFT_65584</name>
</gene>
<dbReference type="EMBL" id="KN817537">
    <property type="protein sequence ID" value="KJA24370.1"/>
    <property type="molecule type" value="Genomic_DNA"/>
</dbReference>
<evidence type="ECO:0008006" key="5">
    <source>
        <dbReference type="Google" id="ProtNLM"/>
    </source>
</evidence>